<name>A0A1I4WC37_CHROL</name>
<evidence type="ECO:0000313" key="4">
    <source>
        <dbReference type="Proteomes" id="UP000198769"/>
    </source>
</evidence>
<dbReference type="InterPro" id="IPR026444">
    <property type="entry name" value="Secre_tail"/>
</dbReference>
<sequence>MNKIFTSVALMSVFYMNINAQTIHLDSSFGNGGIVSFPLIGEADDLQISLSSDNKIFAYGKDIASSGSMNTNKIYKLNLDGTLNTGFGNSGVLTLPHYISDFNVISQGNDKILVTFQKTSNDASSETSILRYDLNGVLDTSFGNNGEFKTSHDGMNGFRYNNTVVLADHSIILTTGSRFIKLSSNGSIDSSYGNNGSISQSNSGNIQLSNSDILAFYDNKIDKISTTSTPVSTFGTNGTFTYPDSGNYFSKQAPDSNIRTLDLDSYVFYNINPNGTMSNITSLTHDNNTLDVYTNFGFAGNRIYFVGTSSTDTPFIVSYDYSGNMIPLNSQNSYKETALPQGNYTSVLAKDNTVYVGGDKKDPATNTWHYVVAKYNASASVLSAHEVQNESSVSFENPAKSNLVYSSKEKIRKIELYSADGKLVKTLSENNSDISFLTKGIYFLKTEFVTGKIITKKLMKN</sequence>
<evidence type="ECO:0000256" key="1">
    <source>
        <dbReference type="ARBA" id="ARBA00022729"/>
    </source>
</evidence>
<dbReference type="RefSeq" id="WP_090023543.1">
    <property type="nucleotide sequence ID" value="NZ_FOVD01000001.1"/>
</dbReference>
<keyword evidence="1" id="KW-0732">Signal</keyword>
<dbReference type="Pfam" id="PF17164">
    <property type="entry name" value="DUF5122"/>
    <property type="match status" value="2"/>
</dbReference>
<protein>
    <submittedName>
        <fullName evidence="3">Por secretion system C-terminal sorting domain-containing protein</fullName>
    </submittedName>
</protein>
<dbReference type="OrthoDB" id="9805017at2"/>
<feature type="domain" description="Secretion system C-terminal sorting" evidence="2">
    <location>
        <begin position="397"/>
        <end position="458"/>
    </location>
</feature>
<keyword evidence="4" id="KW-1185">Reference proteome</keyword>
<evidence type="ECO:0000313" key="3">
    <source>
        <dbReference type="EMBL" id="SFN10912.1"/>
    </source>
</evidence>
<evidence type="ECO:0000259" key="2">
    <source>
        <dbReference type="Pfam" id="PF18962"/>
    </source>
</evidence>
<reference evidence="4" key="1">
    <citation type="submission" date="2016-10" db="EMBL/GenBank/DDBJ databases">
        <authorList>
            <person name="Varghese N."/>
            <person name="Submissions S."/>
        </authorList>
    </citation>
    <scope>NUCLEOTIDE SEQUENCE [LARGE SCALE GENOMIC DNA]</scope>
    <source>
        <strain evidence="4">DSM 25575</strain>
    </source>
</reference>
<dbReference type="AlphaFoldDB" id="A0A1I4WC37"/>
<gene>
    <name evidence="3" type="ORF">SAMN05421594_1071</name>
</gene>
<dbReference type="Gene3D" id="2.80.10.50">
    <property type="match status" value="1"/>
</dbReference>
<dbReference type="EMBL" id="FOVD01000001">
    <property type="protein sequence ID" value="SFN10912.1"/>
    <property type="molecule type" value="Genomic_DNA"/>
</dbReference>
<dbReference type="InterPro" id="IPR013431">
    <property type="entry name" value="Delta_60_rpt"/>
</dbReference>
<accession>A0A1I4WC37</accession>
<dbReference type="NCBIfam" id="TIGR04183">
    <property type="entry name" value="Por_Secre_tail"/>
    <property type="match status" value="1"/>
</dbReference>
<organism evidence="3 4">
    <name type="scientific">Chryseobacterium oleae</name>
    <dbReference type="NCBI Taxonomy" id="491207"/>
    <lineage>
        <taxon>Bacteria</taxon>
        <taxon>Pseudomonadati</taxon>
        <taxon>Bacteroidota</taxon>
        <taxon>Flavobacteriia</taxon>
        <taxon>Flavobacteriales</taxon>
        <taxon>Weeksellaceae</taxon>
        <taxon>Chryseobacterium group</taxon>
        <taxon>Chryseobacterium</taxon>
    </lineage>
</organism>
<proteinExistence type="predicted"/>
<dbReference type="Proteomes" id="UP000198769">
    <property type="component" value="Unassembled WGS sequence"/>
</dbReference>
<dbReference type="Pfam" id="PF18962">
    <property type="entry name" value="Por_Secre_tail"/>
    <property type="match status" value="1"/>
</dbReference>